<keyword evidence="2 5" id="KW-0560">Oxidoreductase</keyword>
<comment type="caution">
    <text evidence="5">The sequence shown here is derived from an EMBL/GenBank/DDBJ whole genome shotgun (WGS) entry which is preliminary data.</text>
</comment>
<dbReference type="InterPro" id="IPR011057">
    <property type="entry name" value="Mss4-like_sf"/>
</dbReference>
<dbReference type="Proteomes" id="UP001363010">
    <property type="component" value="Unassembled WGS sequence"/>
</dbReference>
<gene>
    <name evidence="5" type="primary">msrB</name>
    <name evidence="5" type="ORF">WKW80_04410</name>
</gene>
<dbReference type="Gene3D" id="2.170.150.20">
    <property type="entry name" value="Peptide methionine sulfoxide reductase"/>
    <property type="match status" value="1"/>
</dbReference>
<sequence length="176" mass="19231">MTTSGRRFATSGRRFALVAGTSTLGLAIANALGWSPRPALAAESAKFEVTHTDEEWRKLLTPNQYAVLRKEGTERPFSSPLNNEHREGTFACAGCNLDAFSSKTKFDSGTGWPSFWQPLPNAVAQTEDRSLGMVRTEVHCRRCGSHLGHVFDDGPKPTGLRYCMNGIALKFTPTPA</sequence>
<evidence type="ECO:0000313" key="5">
    <source>
        <dbReference type="EMBL" id="MEJ8821278.1"/>
    </source>
</evidence>
<dbReference type="NCBIfam" id="TIGR00357">
    <property type="entry name" value="peptide-methionine (R)-S-oxide reductase MsrB"/>
    <property type="match status" value="1"/>
</dbReference>
<evidence type="ECO:0000259" key="4">
    <source>
        <dbReference type="PROSITE" id="PS51790"/>
    </source>
</evidence>
<dbReference type="GO" id="GO:0033743">
    <property type="term" value="F:peptide-methionine (R)-S-oxide reductase activity"/>
    <property type="evidence" value="ECO:0007669"/>
    <property type="project" value="UniProtKB-EC"/>
</dbReference>
<evidence type="ECO:0000256" key="3">
    <source>
        <dbReference type="ARBA" id="ARBA00048488"/>
    </source>
</evidence>
<evidence type="ECO:0000313" key="6">
    <source>
        <dbReference type="Proteomes" id="UP001363010"/>
    </source>
</evidence>
<dbReference type="InterPro" id="IPR028427">
    <property type="entry name" value="Met_Sox_Rdtase_MsrB"/>
</dbReference>
<reference evidence="5 6" key="1">
    <citation type="submission" date="2024-03" db="EMBL/GenBank/DDBJ databases">
        <title>Novel species of the genus Variovorax.</title>
        <authorList>
            <person name="Liu Q."/>
            <person name="Xin Y.-H."/>
        </authorList>
    </citation>
    <scope>NUCLEOTIDE SEQUENCE [LARGE SCALE GENOMIC DNA]</scope>
    <source>
        <strain evidence="5 6">KACC 18501</strain>
    </source>
</reference>
<name>A0ABU8VUL7_9BURK</name>
<dbReference type="PANTHER" id="PTHR10173">
    <property type="entry name" value="METHIONINE SULFOXIDE REDUCTASE"/>
    <property type="match status" value="1"/>
</dbReference>
<dbReference type="PANTHER" id="PTHR10173:SF57">
    <property type="entry name" value="PEPTIDE-METHIONINE (R)-S-OXIDE REDUCTASE"/>
    <property type="match status" value="1"/>
</dbReference>
<evidence type="ECO:0000256" key="1">
    <source>
        <dbReference type="ARBA" id="ARBA00012499"/>
    </source>
</evidence>
<proteinExistence type="predicted"/>
<feature type="domain" description="MsrB" evidence="4">
    <location>
        <begin position="53"/>
        <end position="174"/>
    </location>
</feature>
<organism evidence="5 6">
    <name type="scientific">Variovorax humicola</name>
    <dbReference type="NCBI Taxonomy" id="1769758"/>
    <lineage>
        <taxon>Bacteria</taxon>
        <taxon>Pseudomonadati</taxon>
        <taxon>Pseudomonadota</taxon>
        <taxon>Betaproteobacteria</taxon>
        <taxon>Burkholderiales</taxon>
        <taxon>Comamonadaceae</taxon>
        <taxon>Variovorax</taxon>
    </lineage>
</organism>
<evidence type="ECO:0000256" key="2">
    <source>
        <dbReference type="ARBA" id="ARBA00023002"/>
    </source>
</evidence>
<dbReference type="EC" id="1.8.4.12" evidence="1"/>
<comment type="catalytic activity">
    <reaction evidence="3">
        <text>L-methionyl-[protein] + [thioredoxin]-disulfide + H2O = L-methionyl-(R)-S-oxide-[protein] + [thioredoxin]-dithiol</text>
        <dbReference type="Rhea" id="RHEA:24164"/>
        <dbReference type="Rhea" id="RHEA-COMP:10698"/>
        <dbReference type="Rhea" id="RHEA-COMP:10700"/>
        <dbReference type="Rhea" id="RHEA-COMP:12313"/>
        <dbReference type="Rhea" id="RHEA-COMP:12314"/>
        <dbReference type="ChEBI" id="CHEBI:15377"/>
        <dbReference type="ChEBI" id="CHEBI:16044"/>
        <dbReference type="ChEBI" id="CHEBI:29950"/>
        <dbReference type="ChEBI" id="CHEBI:45764"/>
        <dbReference type="ChEBI" id="CHEBI:50058"/>
        <dbReference type="EC" id="1.8.4.12"/>
    </reaction>
</comment>
<dbReference type="PROSITE" id="PS51790">
    <property type="entry name" value="MSRB"/>
    <property type="match status" value="1"/>
</dbReference>
<protein>
    <recommendedName>
        <fullName evidence="1">peptide-methionine (R)-S-oxide reductase</fullName>
        <ecNumber evidence="1">1.8.4.12</ecNumber>
    </recommendedName>
</protein>
<accession>A0ABU8VUL7</accession>
<dbReference type="Pfam" id="PF01641">
    <property type="entry name" value="SelR"/>
    <property type="match status" value="1"/>
</dbReference>
<dbReference type="RefSeq" id="WP_340362331.1">
    <property type="nucleotide sequence ID" value="NZ_JBBKZV010000002.1"/>
</dbReference>
<dbReference type="EMBL" id="JBBKZV010000002">
    <property type="protein sequence ID" value="MEJ8821278.1"/>
    <property type="molecule type" value="Genomic_DNA"/>
</dbReference>
<dbReference type="InterPro" id="IPR002579">
    <property type="entry name" value="Met_Sox_Rdtase_MsrB_dom"/>
</dbReference>
<keyword evidence="6" id="KW-1185">Reference proteome</keyword>
<dbReference type="SUPFAM" id="SSF51316">
    <property type="entry name" value="Mss4-like"/>
    <property type="match status" value="1"/>
</dbReference>